<name>A0A2U9NNU6_9STRA</name>
<reference evidence="1" key="1">
    <citation type="journal article" date="2018" name="Adv. Bot. Res.">
        <title>Evolution of the Plastid Genomes in Diatoms.</title>
        <authorList>
            <person name="Yu M."/>
            <person name="Ashworth M.P."/>
            <person name="Hajrah N.H."/>
            <person name="Khiyami M.A."/>
            <person name="Sabir M.J."/>
            <person name="Alhebshi A.M."/>
            <person name="Al-Malki A.L."/>
            <person name="Sabir J.S.M."/>
            <person name="Theriot E.C."/>
            <person name="Jansen R.K."/>
        </authorList>
    </citation>
    <scope>NUCLEOTIDE SEQUENCE</scope>
</reference>
<organism evidence="1">
    <name type="scientific">Licmophora sp</name>
    <dbReference type="NCBI Taxonomy" id="2115823"/>
    <lineage>
        <taxon>Eukaryota</taxon>
        <taxon>Sar</taxon>
        <taxon>Stramenopiles</taxon>
        <taxon>Ochrophyta</taxon>
        <taxon>Bacillariophyta</taxon>
        <taxon>Fragilariophyceae</taxon>
        <taxon>Fragilariophycidae</taxon>
        <taxon>Licmophorales</taxon>
        <taxon>Licmophoraceae</taxon>
        <taxon>Licmophora</taxon>
    </lineage>
</organism>
<dbReference type="EMBL" id="MG755795">
    <property type="protein sequence ID" value="AWT38762.1"/>
    <property type="molecule type" value="Genomic_DNA"/>
</dbReference>
<evidence type="ECO:0000313" key="1">
    <source>
        <dbReference type="EMBL" id="AWT38762.1"/>
    </source>
</evidence>
<accession>A0A2U9NNU6</accession>
<geneLocation type="chloroplast" evidence="1"/>
<proteinExistence type="predicted"/>
<keyword evidence="1" id="KW-0150">Chloroplast</keyword>
<keyword evidence="1" id="KW-0934">Plastid</keyword>
<protein>
    <submittedName>
        <fullName evidence="1">Uncharacterized protein</fullName>
    </submittedName>
</protein>
<dbReference type="AlphaFoldDB" id="A0A2U9NNU6"/>
<sequence>MKTRPWKPCLVNQRCSCSEILVEEKKNKPKSNRTGLSEGKPLVYPTTTDLINSKLLKTFQIKYEGTLTIAAKSILNSFQNKYIYYAIDDILYLLDSKSKEQESLLAILYSSMLSLHNDFSINFFDIWVDSIYVHDTYKKNRLLENNSKKLKHTTYITLKLYYIARSPIKKAEPIW</sequence>
<gene>
    <name evidence="1" type="primary">ycf88</name>
</gene>